<dbReference type="OrthoDB" id="7501856at2"/>
<dbReference type="GO" id="GO:0043565">
    <property type="term" value="F:sequence-specific DNA binding"/>
    <property type="evidence" value="ECO:0007669"/>
    <property type="project" value="InterPro"/>
</dbReference>
<reference evidence="5 6" key="1">
    <citation type="submission" date="2019-07" db="EMBL/GenBank/DDBJ databases">
        <title>Whole genome shotgun sequence of Aeromicrobium flavum NBRC 107625.</title>
        <authorList>
            <person name="Hosoyama A."/>
            <person name="Uohara A."/>
            <person name="Ohji S."/>
            <person name="Ichikawa N."/>
        </authorList>
    </citation>
    <scope>NUCLEOTIDE SEQUENCE [LARGE SCALE GENOMIC DNA]</scope>
    <source>
        <strain evidence="5 6">NBRC 107625</strain>
    </source>
</reference>
<feature type="domain" description="HTH asnC-type" evidence="4">
    <location>
        <begin position="7"/>
        <end position="67"/>
    </location>
</feature>
<dbReference type="InterPro" id="IPR000485">
    <property type="entry name" value="AsnC-type_HTH_dom"/>
</dbReference>
<dbReference type="InterPro" id="IPR011008">
    <property type="entry name" value="Dimeric_a/b-barrel"/>
</dbReference>
<sequence>MADRVALDDISKHLVSLLQKDGRMSYAAMAAEVGLSEAAVRHRVAKLLDGGVVQVVAVTDPLQLGFPRQAMIGVTVSSDVRKVAAEIAEVAEVDYVVITAGRFDILAEIVAESDDNLLDIVASRIIDLPGVASTETFMYLKLEKQTYAWGVR</sequence>
<comment type="caution">
    <text evidence="5">The sequence shown here is derived from an EMBL/GenBank/DDBJ whole genome shotgun (WGS) entry which is preliminary data.</text>
</comment>
<dbReference type="GO" id="GO:0043200">
    <property type="term" value="P:response to amino acid"/>
    <property type="evidence" value="ECO:0007669"/>
    <property type="project" value="TreeGrafter"/>
</dbReference>
<evidence type="ECO:0000256" key="3">
    <source>
        <dbReference type="ARBA" id="ARBA00023163"/>
    </source>
</evidence>
<dbReference type="Gene3D" id="3.30.70.920">
    <property type="match status" value="1"/>
</dbReference>
<dbReference type="GO" id="GO:0005829">
    <property type="term" value="C:cytosol"/>
    <property type="evidence" value="ECO:0007669"/>
    <property type="project" value="TreeGrafter"/>
</dbReference>
<dbReference type="PANTHER" id="PTHR30154">
    <property type="entry name" value="LEUCINE-RESPONSIVE REGULATORY PROTEIN"/>
    <property type="match status" value="1"/>
</dbReference>
<dbReference type="AlphaFoldDB" id="A0A512HXN0"/>
<dbReference type="Pfam" id="PF13404">
    <property type="entry name" value="HTH_AsnC-type"/>
    <property type="match status" value="1"/>
</dbReference>
<evidence type="ECO:0000256" key="1">
    <source>
        <dbReference type="ARBA" id="ARBA00023015"/>
    </source>
</evidence>
<keyword evidence="3" id="KW-0804">Transcription</keyword>
<dbReference type="InterPro" id="IPR019888">
    <property type="entry name" value="Tscrpt_reg_AsnC-like"/>
</dbReference>
<dbReference type="Pfam" id="PF22482">
    <property type="entry name" value="AsnC_trans_reg_3"/>
    <property type="match status" value="1"/>
</dbReference>
<dbReference type="Gene3D" id="1.10.10.10">
    <property type="entry name" value="Winged helix-like DNA-binding domain superfamily/Winged helix DNA-binding domain"/>
    <property type="match status" value="1"/>
</dbReference>
<name>A0A512HXN0_9ACTN</name>
<accession>A0A512HXN0</accession>
<dbReference type="InterPro" id="IPR019885">
    <property type="entry name" value="Tscrpt_reg_HTH_AsnC-type_CS"/>
</dbReference>
<dbReference type="SUPFAM" id="SSF46785">
    <property type="entry name" value="Winged helix' DNA-binding domain"/>
    <property type="match status" value="1"/>
</dbReference>
<dbReference type="SMART" id="SM00344">
    <property type="entry name" value="HTH_ASNC"/>
    <property type="match status" value="1"/>
</dbReference>
<dbReference type="PRINTS" id="PR00033">
    <property type="entry name" value="HTHASNC"/>
</dbReference>
<proteinExistence type="predicted"/>
<organism evidence="5 6">
    <name type="scientific">Aeromicrobium flavum</name>
    <dbReference type="NCBI Taxonomy" id="416568"/>
    <lineage>
        <taxon>Bacteria</taxon>
        <taxon>Bacillati</taxon>
        <taxon>Actinomycetota</taxon>
        <taxon>Actinomycetes</taxon>
        <taxon>Propionibacteriales</taxon>
        <taxon>Nocardioidaceae</taxon>
        <taxon>Aeromicrobium</taxon>
    </lineage>
</organism>
<dbReference type="EMBL" id="BJZQ01000015">
    <property type="protein sequence ID" value="GEO90184.1"/>
    <property type="molecule type" value="Genomic_DNA"/>
</dbReference>
<protein>
    <submittedName>
        <fullName evidence="5">AsnC family transcriptional regulator</fullName>
    </submittedName>
</protein>
<dbReference type="InterPro" id="IPR036388">
    <property type="entry name" value="WH-like_DNA-bd_sf"/>
</dbReference>
<dbReference type="RefSeq" id="WP_146828050.1">
    <property type="nucleotide sequence ID" value="NZ_BAAAYQ010000005.1"/>
</dbReference>
<dbReference type="InterPro" id="IPR054609">
    <property type="entry name" value="PF0864-like_C"/>
</dbReference>
<dbReference type="Proteomes" id="UP000321769">
    <property type="component" value="Unassembled WGS sequence"/>
</dbReference>
<dbReference type="PROSITE" id="PS50956">
    <property type="entry name" value="HTH_ASNC_2"/>
    <property type="match status" value="1"/>
</dbReference>
<dbReference type="SUPFAM" id="SSF54909">
    <property type="entry name" value="Dimeric alpha+beta barrel"/>
    <property type="match status" value="1"/>
</dbReference>
<keyword evidence="6" id="KW-1185">Reference proteome</keyword>
<evidence type="ECO:0000313" key="5">
    <source>
        <dbReference type="EMBL" id="GEO90184.1"/>
    </source>
</evidence>
<dbReference type="InterPro" id="IPR036390">
    <property type="entry name" value="WH_DNA-bd_sf"/>
</dbReference>
<dbReference type="PROSITE" id="PS00519">
    <property type="entry name" value="HTH_ASNC_1"/>
    <property type="match status" value="1"/>
</dbReference>
<dbReference type="PANTHER" id="PTHR30154:SF34">
    <property type="entry name" value="TRANSCRIPTIONAL REGULATOR AZLB"/>
    <property type="match status" value="1"/>
</dbReference>
<evidence type="ECO:0000256" key="2">
    <source>
        <dbReference type="ARBA" id="ARBA00023125"/>
    </source>
</evidence>
<evidence type="ECO:0000313" key="6">
    <source>
        <dbReference type="Proteomes" id="UP000321769"/>
    </source>
</evidence>
<keyword evidence="2" id="KW-0238">DNA-binding</keyword>
<gene>
    <name evidence="5" type="ORF">AFL01nite_25110</name>
</gene>
<evidence type="ECO:0000259" key="4">
    <source>
        <dbReference type="PROSITE" id="PS50956"/>
    </source>
</evidence>
<keyword evidence="1" id="KW-0805">Transcription regulation</keyword>